<evidence type="ECO:0000313" key="1">
    <source>
        <dbReference type="EMBL" id="SFP95099.1"/>
    </source>
</evidence>
<sequence length="381" mass="44252">MNQVNGLKIEINQHRYMDNKLYVSIGLHAGFAYKEYVSLTDPTRRIKVNQASANVFMEYMRLAAMKQLGKTLRVNTTTNASVLTFLTTASAFDRDIHQVMELVYGHEMDEEVFAEAKINCEMNFKQNYKDIAFRAYTKMIEFSDKRKDFHFHHLTRDIQAIELADIKHFMELFVNFPNTVLLINGNTDKITEADFFHQLKETQKPGEVIVPSPHVAGMQPMEDQHLIAVDKELYSVGAMHFDFDPQVVPVHDQFALLQLIGHCLFKRDFAVSIDNFDASIQYQEHPLLEYKNQLSLSLTQGTVKEACLSIQEEVEYLLVEKPYQFNQLFLSLYVNGIDLIKYYVTIKTYQPEFIKKIMKQHYKAISECHMVLEQGAKVNYV</sequence>
<keyword evidence="2" id="KW-1185">Reference proteome</keyword>
<accession>A0A1I5UIU4</accession>
<organism evidence="1 2">
    <name type="scientific">Desemzia incerta</name>
    <dbReference type="NCBI Taxonomy" id="82801"/>
    <lineage>
        <taxon>Bacteria</taxon>
        <taxon>Bacillati</taxon>
        <taxon>Bacillota</taxon>
        <taxon>Bacilli</taxon>
        <taxon>Lactobacillales</taxon>
        <taxon>Carnobacteriaceae</taxon>
        <taxon>Desemzia</taxon>
    </lineage>
</organism>
<name>A0A1I5UIU4_9LACT</name>
<dbReference type="EMBL" id="FOXW01000001">
    <property type="protein sequence ID" value="SFP95099.1"/>
    <property type="molecule type" value="Genomic_DNA"/>
</dbReference>
<proteinExistence type="predicted"/>
<dbReference type="OrthoDB" id="1886787at2"/>
<reference evidence="1 2" key="1">
    <citation type="submission" date="2016-10" db="EMBL/GenBank/DDBJ databases">
        <authorList>
            <person name="de Groot N.N."/>
        </authorList>
    </citation>
    <scope>NUCLEOTIDE SEQUENCE [LARGE SCALE GENOMIC DNA]</scope>
    <source>
        <strain evidence="1 2">DSM 20581</strain>
    </source>
</reference>
<evidence type="ECO:0000313" key="2">
    <source>
        <dbReference type="Proteomes" id="UP000199136"/>
    </source>
</evidence>
<dbReference type="GO" id="GO:0046872">
    <property type="term" value="F:metal ion binding"/>
    <property type="evidence" value="ECO:0007669"/>
    <property type="project" value="InterPro"/>
</dbReference>
<protein>
    <submittedName>
        <fullName evidence="1">Uncharacterized protein</fullName>
    </submittedName>
</protein>
<dbReference type="InterPro" id="IPR011249">
    <property type="entry name" value="Metalloenz_LuxS/M16"/>
</dbReference>
<dbReference type="SUPFAM" id="SSF63411">
    <property type="entry name" value="LuxS/MPP-like metallohydrolase"/>
    <property type="match status" value="1"/>
</dbReference>
<dbReference type="STRING" id="82801.SAMN04488506_0013"/>
<dbReference type="Proteomes" id="UP000199136">
    <property type="component" value="Unassembled WGS sequence"/>
</dbReference>
<gene>
    <name evidence="1" type="ORF">SAMN04488506_0013</name>
</gene>
<dbReference type="RefSeq" id="WP_092478948.1">
    <property type="nucleotide sequence ID" value="NZ_FOXW01000001.1"/>
</dbReference>
<dbReference type="AlphaFoldDB" id="A0A1I5UIU4"/>